<dbReference type="PANTHER" id="PTHR23407:SF1">
    <property type="entry name" value="5-FORMYLTETRAHYDROFOLATE CYCLO-LIGASE"/>
    <property type="match status" value="1"/>
</dbReference>
<dbReference type="InterPro" id="IPR024185">
    <property type="entry name" value="FTHF_cligase-like_sf"/>
</dbReference>
<keyword evidence="2 4" id="KW-0547">Nucleotide-binding</keyword>
<reference evidence="6 7" key="1">
    <citation type="submission" date="2020-12" db="EMBL/GenBank/DDBJ databases">
        <title>FDA dAtabase for Regulatory Grade micrObial Sequences (FDA-ARGOS): Supporting development and validation of Infectious Disease Dx tests.</title>
        <authorList>
            <person name="Sproer C."/>
            <person name="Gronow S."/>
            <person name="Severitt S."/>
            <person name="Schroder I."/>
            <person name="Tallon L."/>
            <person name="Sadzewicz L."/>
            <person name="Zhao X."/>
            <person name="Boylan J."/>
            <person name="Ott S."/>
            <person name="Bowen H."/>
            <person name="Vavikolanu K."/>
            <person name="Mehta A."/>
            <person name="Aluvathingal J."/>
            <person name="Nadendla S."/>
            <person name="Lowell S."/>
            <person name="Myers T."/>
            <person name="Yan Y."/>
            <person name="Sichtig H."/>
        </authorList>
    </citation>
    <scope>NUCLEOTIDE SEQUENCE [LARGE SCALE GENOMIC DNA]</scope>
    <source>
        <strain evidence="6 7">FDAARGOS_985</strain>
    </source>
</reference>
<evidence type="ECO:0000256" key="3">
    <source>
        <dbReference type="ARBA" id="ARBA00022840"/>
    </source>
</evidence>
<dbReference type="GO" id="GO:0009396">
    <property type="term" value="P:folic acid-containing compound biosynthetic process"/>
    <property type="evidence" value="ECO:0007669"/>
    <property type="project" value="TreeGrafter"/>
</dbReference>
<dbReference type="GO" id="GO:0030272">
    <property type="term" value="F:5-formyltetrahydrofolate cyclo-ligase activity"/>
    <property type="evidence" value="ECO:0007669"/>
    <property type="project" value="TreeGrafter"/>
</dbReference>
<organism evidence="6 7">
    <name type="scientific">Schaalia meyeri</name>
    <dbReference type="NCBI Taxonomy" id="52773"/>
    <lineage>
        <taxon>Bacteria</taxon>
        <taxon>Bacillati</taxon>
        <taxon>Actinomycetota</taxon>
        <taxon>Actinomycetes</taxon>
        <taxon>Actinomycetales</taxon>
        <taxon>Actinomycetaceae</taxon>
        <taxon>Schaalia</taxon>
    </lineage>
</organism>
<dbReference type="EMBL" id="CP066065">
    <property type="protein sequence ID" value="QQC43390.1"/>
    <property type="molecule type" value="Genomic_DNA"/>
</dbReference>
<evidence type="ECO:0000256" key="1">
    <source>
        <dbReference type="ARBA" id="ARBA00010638"/>
    </source>
</evidence>
<dbReference type="GO" id="GO:0035999">
    <property type="term" value="P:tetrahydrofolate interconversion"/>
    <property type="evidence" value="ECO:0007669"/>
    <property type="project" value="TreeGrafter"/>
</dbReference>
<accession>A0AAQ0BVF4</accession>
<dbReference type="KEGG" id="amy:ADJ76_00255"/>
<name>A0AAQ0BVF4_9ACTO</name>
<evidence type="ECO:0000256" key="5">
    <source>
        <dbReference type="SAM" id="MobiDB-lite"/>
    </source>
</evidence>
<dbReference type="SUPFAM" id="SSF100950">
    <property type="entry name" value="NagB/RpiA/CoA transferase-like"/>
    <property type="match status" value="1"/>
</dbReference>
<dbReference type="RefSeq" id="WP_050694276.1">
    <property type="nucleotide sequence ID" value="NZ_CP012072.1"/>
</dbReference>
<feature type="region of interest" description="Disordered" evidence="5">
    <location>
        <begin position="1"/>
        <end position="30"/>
    </location>
</feature>
<dbReference type="Proteomes" id="UP000595220">
    <property type="component" value="Chromosome"/>
</dbReference>
<feature type="binding site" evidence="4">
    <location>
        <begin position="151"/>
        <end position="159"/>
    </location>
    <ligand>
        <name>ATP</name>
        <dbReference type="ChEBI" id="CHEBI:30616"/>
    </ligand>
</feature>
<sequence length="211" mass="22481">MATKSSLRAQARGHRRERRRGANPSVSTILSSRPIPTYDLAEAEGLARQVATLARSMGGVALPALFASTPFEPDMSLVLDLFPRALLPVLVDRAGAPLGKPGWGLWEEGHKLVTRGHRPAQPDGPALPPEAIRDADLIIIPALAASPLGERLGQGGGWYDRALVHRSPSAPIVAIVFDDEVAQPGTIPVEPHDVPIDAIITPTRTIHASPR</sequence>
<evidence type="ECO:0000313" key="6">
    <source>
        <dbReference type="EMBL" id="QQC43390.1"/>
    </source>
</evidence>
<evidence type="ECO:0000313" key="7">
    <source>
        <dbReference type="Proteomes" id="UP000595220"/>
    </source>
</evidence>
<dbReference type="GO" id="GO:0005524">
    <property type="term" value="F:ATP binding"/>
    <property type="evidence" value="ECO:0007669"/>
    <property type="project" value="UniProtKB-KW"/>
</dbReference>
<proteinExistence type="inferred from homology"/>
<dbReference type="InterPro" id="IPR037171">
    <property type="entry name" value="NagB/RpiA_transferase-like"/>
</dbReference>
<gene>
    <name evidence="6" type="ORF">I6H42_06180</name>
</gene>
<dbReference type="Gene3D" id="3.40.50.10420">
    <property type="entry name" value="NagB/RpiA/CoA transferase-like"/>
    <property type="match status" value="1"/>
</dbReference>
<dbReference type="Pfam" id="PF01812">
    <property type="entry name" value="5-FTHF_cyc-lig"/>
    <property type="match status" value="1"/>
</dbReference>
<feature type="compositionally biased region" description="Basic residues" evidence="5">
    <location>
        <begin position="11"/>
        <end position="21"/>
    </location>
</feature>
<evidence type="ECO:0000256" key="2">
    <source>
        <dbReference type="ARBA" id="ARBA00022741"/>
    </source>
</evidence>
<protein>
    <submittedName>
        <fullName evidence="6">5-formyltetrahydrofolate cyclo-ligase</fullName>
    </submittedName>
</protein>
<evidence type="ECO:0000256" key="4">
    <source>
        <dbReference type="PIRSR" id="PIRSR006806-1"/>
    </source>
</evidence>
<dbReference type="PANTHER" id="PTHR23407">
    <property type="entry name" value="ATPASE INHIBITOR/5-FORMYLTETRAHYDROFOLATE CYCLO-LIGASE"/>
    <property type="match status" value="1"/>
</dbReference>
<keyword evidence="3 4" id="KW-0067">ATP-binding</keyword>
<dbReference type="InterPro" id="IPR002698">
    <property type="entry name" value="FTHF_cligase"/>
</dbReference>
<dbReference type="AlphaFoldDB" id="A0AAQ0BVF4"/>
<comment type="similarity">
    <text evidence="1">Belongs to the 5-formyltetrahydrofolate cyclo-ligase family.</text>
</comment>
<keyword evidence="7" id="KW-1185">Reference proteome</keyword>